<dbReference type="GO" id="GO:0005829">
    <property type="term" value="C:cytosol"/>
    <property type="evidence" value="ECO:0007669"/>
    <property type="project" value="TreeGrafter"/>
</dbReference>
<dbReference type="GO" id="GO:0031267">
    <property type="term" value="F:small GTPase binding"/>
    <property type="evidence" value="ECO:0007669"/>
    <property type="project" value="TreeGrafter"/>
</dbReference>
<dbReference type="InterPro" id="IPR032675">
    <property type="entry name" value="LRR_dom_sf"/>
</dbReference>
<dbReference type="EMBL" id="LGRX02035172">
    <property type="protein sequence ID" value="KAK3236028.1"/>
    <property type="molecule type" value="Genomic_DNA"/>
</dbReference>
<dbReference type="GO" id="GO:0005930">
    <property type="term" value="C:axoneme"/>
    <property type="evidence" value="ECO:0007669"/>
    <property type="project" value="UniProtKB-SubCell"/>
</dbReference>
<evidence type="ECO:0000313" key="7">
    <source>
        <dbReference type="EMBL" id="KAK3236028.1"/>
    </source>
</evidence>
<dbReference type="SUPFAM" id="SSF52047">
    <property type="entry name" value="RNI-like"/>
    <property type="match status" value="2"/>
</dbReference>
<accession>A0AAE0BHL2</accession>
<feature type="region of interest" description="Disordered" evidence="5">
    <location>
        <begin position="1"/>
        <end position="47"/>
    </location>
</feature>
<comment type="subcellular location">
    <subcellularLocation>
        <location evidence="1">Cytoplasm</location>
        <location evidence="1">Cytoskeleton</location>
        <location evidence="1">Cilium axoneme</location>
    </subcellularLocation>
</comment>
<keyword evidence="6" id="KW-0812">Transmembrane</keyword>
<reference evidence="7 8" key="1">
    <citation type="journal article" date="2015" name="Genome Biol. Evol.">
        <title>Comparative Genomics of a Bacterivorous Green Alga Reveals Evolutionary Causalities and Consequences of Phago-Mixotrophic Mode of Nutrition.</title>
        <authorList>
            <person name="Burns J.A."/>
            <person name="Paasch A."/>
            <person name="Narechania A."/>
            <person name="Kim E."/>
        </authorList>
    </citation>
    <scope>NUCLEOTIDE SEQUENCE [LARGE SCALE GENOMIC DNA]</scope>
    <source>
        <strain evidence="7 8">PLY_AMNH</strain>
    </source>
</reference>
<evidence type="ECO:0008006" key="9">
    <source>
        <dbReference type="Google" id="ProtNLM"/>
    </source>
</evidence>
<evidence type="ECO:0000256" key="2">
    <source>
        <dbReference type="ARBA" id="ARBA00022468"/>
    </source>
</evidence>
<feature type="compositionally biased region" description="Low complexity" evidence="5">
    <location>
        <begin position="464"/>
        <end position="491"/>
    </location>
</feature>
<sequence>MSLLDDLAQDSDMKGPSPQEASLQERLLGDGSDVTEDPVVVEQPPEGHRASTARGWLYRLACFYPPVPTPDASRYPHGTLQENQFVRFGKRLWWVLVGVSVGLYALIIVASDLSLPFFRFKIKSLSLLGNSFFTLWLGGWFFVYYMTEKDVRRHGREVIYVRRLPPGRLLDLVSVGVSALSFTSPSFQDSVQWTKPSDTESGMGGAMWAVGKGLPAFFRSLLFQFSDNSFFFTCLAMNAAVFTASTWLTWIHVKRKKYQTSTEDKTTIYFVVQIIFDTFSAQVLTTFFETLSCTYRHGTAFLNAAPKVACWSAEHFSLFVPSVLLLPPYYFMSIAGRSYIQNSQSVVLIDRYYFAFKAQMKALVAFFVTNFGKHDPKVLLPVLFLVNMIILVFDFWYIHYNIEILNIVEIVGMLMASWSVVMAITANFGGMASTGPISLLLCGYVLLLLWGANLIVQRGRSDLSPAAAPSPGKASQTSTSGSGASNNVTSGDGDDESPCGGGEQEVHIEFDDPSYHTVVKRCERWPTHSSVVVTVRDTDDIPVEGITWRHLHRHPFCRLRLVIQNVRTLEGLSEVTPASRQLAPPSRIAHVVGAIQGRLEKLSLWGEDRLARLLPTYFTSHVDCHLAECNYEIEIVSSMTQRADSKKLIKWLDKVSPLNLTSLDLADNRLSQKDVRRLASYLTSSLHGSLATITLTGENNLHGLRDHTPPILGRLFCATHAHLLPKSLRPLFSYEDPTEDLLQEGHGRWGDSSSLHALADSLMFNTAVLEVTITEGVPLPLLALRNNTLTELDLSGRKLGVADAAILGAGLTYNTSLHTLRLDGSGIAVSEEGCGNDCTGGVEFLSHGLIHQDTLTCLSLRENGIGPWSAAVLAEALGSSLALTSVDLMGNPLEREGATMLLAVAKEHSTLQTLCGLIAGMVALDLSECRLQPSDALLLAADLRTSAFATSLTSLDLSGNAIGDEGAQALAAVFFPDEQNKFNATLRTLHLAGNGVGSEGLMALATACCPRVPGARSMPLSTLGLSRNNLSYNGHTVDPEGIAMLSTALLQDGCCLTRLDLGENCICAPGAEDLVQLVAQSPSLRELNLLGCSLQQPGAEAIALAFEKNPTLYTVCGLAPGVGPMERLDLSHRHLAPGDAVLLAGDIRKRTATATWTLTTLVLDQNQLAGPAMGPEVVFGLAALGVALRRCSGLTALSLRANEVGPMGAAALAATVALSESLTSLDMWGNDVKSEGWRSLRGALAMRKTRLALCGAMLDDDELDLCEKALLPEEAEFLTNDLRSNATLRSLQVDTRRCHGQVARSLACAVHDHPALELFCGIPILRMRENTVDELDLRGKIDVGVPGAQLLSKLLACNTSLHTLNLSGHTVGSEGGEALAAAFAFNVQRTWNASLRNLDLRQTNIDAGASRVLAHAMAERPDQWFAFNGVALWELRSEILSEVDVSGKDLGVVGIFILCKWLTSTARFLHTVNLRQNWIGGKHPTDLPDGFQATASLMMANRCITELDLSQNNMWPDGAIAIADALAHLNVIRTLKLSGNVLCGRYSYLKKTQGTYDPRGLEALANVLVNSKSLDTLDLSDNCLDATGIAILASALALSATAAMKSRSLTALNLGGNEIGIEGAGVLSEALIEWRLATPFILTLKDNGWTDSEEAFARTYQFSENVDLVI</sequence>
<keyword evidence="4" id="KW-0677">Repeat</keyword>
<keyword evidence="3" id="KW-0433">Leucine-rich repeat</keyword>
<protein>
    <recommendedName>
        <fullName evidence="9">Protein NLRC3</fullName>
    </recommendedName>
</protein>
<keyword evidence="6" id="KW-1133">Transmembrane helix</keyword>
<evidence type="ECO:0000256" key="3">
    <source>
        <dbReference type="ARBA" id="ARBA00022614"/>
    </source>
</evidence>
<dbReference type="Proteomes" id="UP001190700">
    <property type="component" value="Unassembled WGS sequence"/>
</dbReference>
<feature type="transmembrane region" description="Helical" evidence="6">
    <location>
        <begin position="437"/>
        <end position="456"/>
    </location>
</feature>
<keyword evidence="6" id="KW-0472">Membrane</keyword>
<dbReference type="Pfam" id="PF13516">
    <property type="entry name" value="LRR_6"/>
    <property type="match status" value="6"/>
</dbReference>
<keyword evidence="8" id="KW-1185">Reference proteome</keyword>
<evidence type="ECO:0000256" key="4">
    <source>
        <dbReference type="ARBA" id="ARBA00022737"/>
    </source>
</evidence>
<feature type="transmembrane region" description="Helical" evidence="6">
    <location>
        <begin position="230"/>
        <end position="251"/>
    </location>
</feature>
<feature type="transmembrane region" description="Helical" evidence="6">
    <location>
        <begin position="404"/>
        <end position="425"/>
    </location>
</feature>
<dbReference type="GO" id="GO:0005096">
    <property type="term" value="F:GTPase activator activity"/>
    <property type="evidence" value="ECO:0007669"/>
    <property type="project" value="UniProtKB-KW"/>
</dbReference>
<dbReference type="PANTHER" id="PTHR24113">
    <property type="entry name" value="RAN GTPASE-ACTIVATING PROTEIN 1"/>
    <property type="match status" value="1"/>
</dbReference>
<feature type="transmembrane region" description="Helical" evidence="6">
    <location>
        <begin position="378"/>
        <end position="398"/>
    </location>
</feature>
<feature type="region of interest" description="Disordered" evidence="5">
    <location>
        <begin position="464"/>
        <end position="506"/>
    </location>
</feature>
<dbReference type="GO" id="GO:0005634">
    <property type="term" value="C:nucleus"/>
    <property type="evidence" value="ECO:0007669"/>
    <property type="project" value="TreeGrafter"/>
</dbReference>
<keyword evidence="2" id="KW-0343">GTPase activation</keyword>
<dbReference type="InterPro" id="IPR027038">
    <property type="entry name" value="RanGap"/>
</dbReference>
<dbReference type="InterPro" id="IPR001611">
    <property type="entry name" value="Leu-rich_rpt"/>
</dbReference>
<dbReference type="PANTHER" id="PTHR24113:SF12">
    <property type="entry name" value="RAN GTPASE-ACTIVATING PROTEIN 1"/>
    <property type="match status" value="1"/>
</dbReference>
<feature type="transmembrane region" description="Helical" evidence="6">
    <location>
        <begin position="127"/>
        <end position="147"/>
    </location>
</feature>
<comment type="caution">
    <text evidence="7">The sequence shown here is derived from an EMBL/GenBank/DDBJ whole genome shotgun (WGS) entry which is preliminary data.</text>
</comment>
<evidence type="ECO:0000256" key="5">
    <source>
        <dbReference type="SAM" id="MobiDB-lite"/>
    </source>
</evidence>
<feature type="transmembrane region" description="Helical" evidence="6">
    <location>
        <begin position="92"/>
        <end position="115"/>
    </location>
</feature>
<name>A0AAE0BHL2_9CHLO</name>
<evidence type="ECO:0000256" key="6">
    <source>
        <dbReference type="SAM" id="Phobius"/>
    </source>
</evidence>
<dbReference type="SMART" id="SM00368">
    <property type="entry name" value="LRR_RI"/>
    <property type="match status" value="15"/>
</dbReference>
<evidence type="ECO:0000313" key="8">
    <source>
        <dbReference type="Proteomes" id="UP001190700"/>
    </source>
</evidence>
<dbReference type="GO" id="GO:0048471">
    <property type="term" value="C:perinuclear region of cytoplasm"/>
    <property type="evidence" value="ECO:0007669"/>
    <property type="project" value="TreeGrafter"/>
</dbReference>
<gene>
    <name evidence="7" type="ORF">CYMTET_53812</name>
</gene>
<evidence type="ECO:0000256" key="1">
    <source>
        <dbReference type="ARBA" id="ARBA00004430"/>
    </source>
</evidence>
<organism evidence="7 8">
    <name type="scientific">Cymbomonas tetramitiformis</name>
    <dbReference type="NCBI Taxonomy" id="36881"/>
    <lineage>
        <taxon>Eukaryota</taxon>
        <taxon>Viridiplantae</taxon>
        <taxon>Chlorophyta</taxon>
        <taxon>Pyramimonadophyceae</taxon>
        <taxon>Pyramimonadales</taxon>
        <taxon>Pyramimonadaceae</taxon>
        <taxon>Cymbomonas</taxon>
    </lineage>
</organism>
<dbReference type="GO" id="GO:0006913">
    <property type="term" value="P:nucleocytoplasmic transport"/>
    <property type="evidence" value="ECO:0007669"/>
    <property type="project" value="TreeGrafter"/>
</dbReference>
<proteinExistence type="predicted"/>
<dbReference type="Gene3D" id="3.80.10.10">
    <property type="entry name" value="Ribonuclease Inhibitor"/>
    <property type="match status" value="7"/>
</dbReference>